<name>A0AAW7PVW0_9BACT</name>
<dbReference type="Proteomes" id="UP001170288">
    <property type="component" value="Unassembled WGS sequence"/>
</dbReference>
<gene>
    <name evidence="1" type="ORF">O8C76_01300</name>
</gene>
<proteinExistence type="predicted"/>
<organism evidence="1 2">
    <name type="scientific">Aliarcobacter butzleri</name>
    <dbReference type="NCBI Taxonomy" id="28197"/>
    <lineage>
        <taxon>Bacteria</taxon>
        <taxon>Pseudomonadati</taxon>
        <taxon>Campylobacterota</taxon>
        <taxon>Epsilonproteobacteria</taxon>
        <taxon>Campylobacterales</taxon>
        <taxon>Arcobacteraceae</taxon>
        <taxon>Aliarcobacter</taxon>
    </lineage>
</organism>
<sequence length="294" mass="35122">MDNISHKEIKSIEEYLEKQYNEQLSTRENTEYANVINNILEKYNIIEKIDHTDLIYLKIGDKKSLVLNYLKDDNPKKLANIIEDNFWRNIEKETVLYHFTTEKIAKLIKESNILRLYNITKNSKDGEIKDFIQELGLHEISDNFTKLFYASFTKEIPSVTNKYVIRNFRNFTGSKGARLKFIVNEKTNNLKNIDYEKNIRNILNELINTFKSKYEITIVINGFSTRFASFYVNERFSYENEARLFINTLFENNYKIYNDEVKKCTYINLNLNNNNYITLDEIIFEADEEIFRKN</sequence>
<accession>A0AAW7PVW0</accession>
<reference evidence="1" key="2">
    <citation type="journal article" date="2023" name="Microorganisms">
        <title>Genomic Characterization of Arcobacter butzleri Strains Isolated from Various Sources in Lithuania.</title>
        <authorList>
            <person name="Uljanovas D."/>
            <person name="Golz G."/>
            <person name="Fleischmann S."/>
            <person name="Kudirkiene E."/>
            <person name="Kasetiene N."/>
            <person name="Grineviciene A."/>
            <person name="Tamuleviciene E."/>
            <person name="Aksomaitiene J."/>
            <person name="Alter T."/>
            <person name="Malakauskas M."/>
        </authorList>
    </citation>
    <scope>NUCLEOTIDE SEQUENCE</scope>
    <source>
        <strain evidence="1">RCM69</strain>
    </source>
</reference>
<protein>
    <submittedName>
        <fullName evidence="1">Uncharacterized protein</fullName>
    </submittedName>
</protein>
<comment type="caution">
    <text evidence="1">The sequence shown here is derived from an EMBL/GenBank/DDBJ whole genome shotgun (WGS) entry which is preliminary data.</text>
</comment>
<evidence type="ECO:0000313" key="1">
    <source>
        <dbReference type="EMBL" id="MDN5069659.1"/>
    </source>
</evidence>
<dbReference type="EMBL" id="JAPZCX010000002">
    <property type="protein sequence ID" value="MDN5069659.1"/>
    <property type="molecule type" value="Genomic_DNA"/>
</dbReference>
<reference evidence="1" key="1">
    <citation type="submission" date="2022-12" db="EMBL/GenBank/DDBJ databases">
        <authorList>
            <person name="Uljanovas D."/>
        </authorList>
    </citation>
    <scope>NUCLEOTIDE SEQUENCE</scope>
    <source>
        <strain evidence="1">RCM69</strain>
    </source>
</reference>
<evidence type="ECO:0000313" key="2">
    <source>
        <dbReference type="Proteomes" id="UP001170288"/>
    </source>
</evidence>
<dbReference type="RefSeq" id="WP_260937778.1">
    <property type="nucleotide sequence ID" value="NZ_JAODEG010000001.1"/>
</dbReference>
<dbReference type="AlphaFoldDB" id="A0AAW7PVW0"/>